<accession>A0ABV2API9</accession>
<organism evidence="1 2">
    <name type="scientific">Bonamia ostreae</name>
    <dbReference type="NCBI Taxonomy" id="126728"/>
    <lineage>
        <taxon>Eukaryota</taxon>
        <taxon>Sar</taxon>
        <taxon>Rhizaria</taxon>
        <taxon>Endomyxa</taxon>
        <taxon>Ascetosporea</taxon>
        <taxon>Haplosporida</taxon>
        <taxon>Bonamia</taxon>
    </lineage>
</organism>
<evidence type="ECO:0000313" key="1">
    <source>
        <dbReference type="EMBL" id="MES1921597.1"/>
    </source>
</evidence>
<dbReference type="EMBL" id="JBDODL010001531">
    <property type="protein sequence ID" value="MES1921597.1"/>
    <property type="molecule type" value="Genomic_DNA"/>
</dbReference>
<evidence type="ECO:0000313" key="2">
    <source>
        <dbReference type="Proteomes" id="UP001439008"/>
    </source>
</evidence>
<protein>
    <submittedName>
        <fullName evidence="1">Uncharacterized protein</fullName>
    </submittedName>
</protein>
<proteinExistence type="predicted"/>
<keyword evidence="2" id="KW-1185">Reference proteome</keyword>
<comment type="caution">
    <text evidence="1">The sequence shown here is derived from an EMBL/GenBank/DDBJ whole genome shotgun (WGS) entry which is preliminary data.</text>
</comment>
<name>A0ABV2API9_9EUKA</name>
<reference evidence="1 2" key="1">
    <citation type="journal article" date="2024" name="BMC Biol.">
        <title>Comparative genomics of Ascetosporea gives new insight into the evolutionary basis for animal parasitism in Rhizaria.</title>
        <authorList>
            <person name="Hiltunen Thoren M."/>
            <person name="Onut-Brannstrom I."/>
            <person name="Alfjorden A."/>
            <person name="Peckova H."/>
            <person name="Swords F."/>
            <person name="Hooper C."/>
            <person name="Holzer A.S."/>
            <person name="Bass D."/>
            <person name="Burki F."/>
        </authorList>
    </citation>
    <scope>NUCLEOTIDE SEQUENCE [LARGE SCALE GENOMIC DNA]</scope>
    <source>
        <strain evidence="1">20-A016</strain>
    </source>
</reference>
<dbReference type="Proteomes" id="UP001439008">
    <property type="component" value="Unassembled WGS sequence"/>
</dbReference>
<gene>
    <name evidence="1" type="ORF">MHBO_003128</name>
</gene>
<sequence>MELKVELVLDACFPDLVNSRMMEIFESSEDMEPPDLNCSIGNLCIMCKTFSAELSDCHICGYRFCPRCVWYFILPDKFYPKGFRKNC</sequence>